<dbReference type="Gene3D" id="1.10.10.10">
    <property type="entry name" value="Winged helix-like DNA-binding domain superfamily/Winged helix DNA-binding domain"/>
    <property type="match status" value="1"/>
</dbReference>
<dbReference type="InterPro" id="IPR011006">
    <property type="entry name" value="CheY-like_superfamily"/>
</dbReference>
<evidence type="ECO:0000256" key="4">
    <source>
        <dbReference type="ARBA" id="ARBA00023163"/>
    </source>
</evidence>
<keyword evidence="1" id="KW-0808">Transferase</keyword>
<organism evidence="6 7">
    <name type="scientific">Prauserella flavalba</name>
    <dbReference type="NCBI Taxonomy" id="1477506"/>
    <lineage>
        <taxon>Bacteria</taxon>
        <taxon>Bacillati</taxon>
        <taxon>Actinomycetota</taxon>
        <taxon>Actinomycetes</taxon>
        <taxon>Pseudonocardiales</taxon>
        <taxon>Pseudonocardiaceae</taxon>
        <taxon>Prauserella</taxon>
    </lineage>
</organism>
<keyword evidence="4" id="KW-0804">Transcription</keyword>
<accession>A0A318LXF4</accession>
<dbReference type="GO" id="GO:0016301">
    <property type="term" value="F:kinase activity"/>
    <property type="evidence" value="ECO:0007669"/>
    <property type="project" value="UniProtKB-KW"/>
</dbReference>
<dbReference type="Proteomes" id="UP000247892">
    <property type="component" value="Unassembled WGS sequence"/>
</dbReference>
<dbReference type="InterPro" id="IPR036388">
    <property type="entry name" value="WH-like_DNA-bd_sf"/>
</dbReference>
<dbReference type="AlphaFoldDB" id="A0A318LXF4"/>
<dbReference type="SMART" id="SM01012">
    <property type="entry name" value="ANTAR"/>
    <property type="match status" value="1"/>
</dbReference>
<dbReference type="InterPro" id="IPR005561">
    <property type="entry name" value="ANTAR"/>
</dbReference>
<comment type="caution">
    <text evidence="6">The sequence shown here is derived from an EMBL/GenBank/DDBJ whole genome shotgun (WGS) entry which is preliminary data.</text>
</comment>
<dbReference type="InterPro" id="IPR003018">
    <property type="entry name" value="GAF"/>
</dbReference>
<evidence type="ECO:0000256" key="1">
    <source>
        <dbReference type="ARBA" id="ARBA00022679"/>
    </source>
</evidence>
<feature type="domain" description="ANTAR" evidence="5">
    <location>
        <begin position="169"/>
        <end position="230"/>
    </location>
</feature>
<evidence type="ECO:0000259" key="5">
    <source>
        <dbReference type="PROSITE" id="PS50921"/>
    </source>
</evidence>
<dbReference type="InterPro" id="IPR012074">
    <property type="entry name" value="GAF_ANTAR"/>
</dbReference>
<reference evidence="6 7" key="1">
    <citation type="submission" date="2016-07" db="EMBL/GenBank/DDBJ databases">
        <title>Draft genome sequence of Prauserella sp. YIM 121212, isolated from alkaline soil.</title>
        <authorList>
            <person name="Ruckert C."/>
            <person name="Albersmeier A."/>
            <person name="Jiang C.-L."/>
            <person name="Jiang Y."/>
            <person name="Kalinowski J."/>
            <person name="Schneider O."/>
            <person name="Winkler A."/>
            <person name="Zotchev S.B."/>
        </authorList>
    </citation>
    <scope>NUCLEOTIDE SEQUENCE [LARGE SCALE GENOMIC DNA]</scope>
    <source>
        <strain evidence="6 7">YIM 121212</strain>
    </source>
</reference>
<dbReference type="PROSITE" id="PS50921">
    <property type="entry name" value="ANTAR"/>
    <property type="match status" value="1"/>
</dbReference>
<name>A0A318LXF4_9PSEU</name>
<keyword evidence="2" id="KW-0418">Kinase</keyword>
<dbReference type="Pfam" id="PF03861">
    <property type="entry name" value="ANTAR"/>
    <property type="match status" value="1"/>
</dbReference>
<keyword evidence="3" id="KW-0805">Transcription regulation</keyword>
<evidence type="ECO:0000256" key="3">
    <source>
        <dbReference type="ARBA" id="ARBA00023015"/>
    </source>
</evidence>
<dbReference type="SUPFAM" id="SSF52172">
    <property type="entry name" value="CheY-like"/>
    <property type="match status" value="1"/>
</dbReference>
<dbReference type="Pfam" id="PF13185">
    <property type="entry name" value="GAF_2"/>
    <property type="match status" value="1"/>
</dbReference>
<sequence>MIQLDEVATALRLLHDEMSAAEPLERALCRVTAGAVAAVPDARHASVTLLDDGQLSTAAATAGDITELEHVQYVVGRGPCVLAATTRRVVRAVAGSGPAPWPEFAEAAHGAGLRAALSVPLVVAADDEPMWGSLNLYSGDETAFDPFDESLMGVFTVAASAAICNARRWQRSLRQVEQLEFALVSRADIEQAKGVLMALHGCSADEAFLLLAHESQVRNTKLREVARELLTSLRRR</sequence>
<dbReference type="PIRSF" id="PIRSF036625">
    <property type="entry name" value="GAF_ANTAR"/>
    <property type="match status" value="1"/>
</dbReference>
<evidence type="ECO:0000256" key="2">
    <source>
        <dbReference type="ARBA" id="ARBA00022777"/>
    </source>
</evidence>
<dbReference type="Gene3D" id="3.30.450.40">
    <property type="match status" value="1"/>
</dbReference>
<evidence type="ECO:0000313" key="6">
    <source>
        <dbReference type="EMBL" id="PXY36918.1"/>
    </source>
</evidence>
<dbReference type="SUPFAM" id="SSF55781">
    <property type="entry name" value="GAF domain-like"/>
    <property type="match status" value="1"/>
</dbReference>
<dbReference type="EMBL" id="MASU01000005">
    <property type="protein sequence ID" value="PXY36918.1"/>
    <property type="molecule type" value="Genomic_DNA"/>
</dbReference>
<dbReference type="GO" id="GO:0003723">
    <property type="term" value="F:RNA binding"/>
    <property type="evidence" value="ECO:0007669"/>
    <property type="project" value="InterPro"/>
</dbReference>
<dbReference type="InterPro" id="IPR029016">
    <property type="entry name" value="GAF-like_dom_sf"/>
</dbReference>
<dbReference type="SMART" id="SM00065">
    <property type="entry name" value="GAF"/>
    <property type="match status" value="1"/>
</dbReference>
<proteinExistence type="predicted"/>
<gene>
    <name evidence="6" type="ORF">BA062_11520</name>
</gene>
<evidence type="ECO:0000313" key="7">
    <source>
        <dbReference type="Proteomes" id="UP000247892"/>
    </source>
</evidence>
<keyword evidence="7" id="KW-1185">Reference proteome</keyword>
<protein>
    <recommendedName>
        <fullName evidence="5">ANTAR domain-containing protein</fullName>
    </recommendedName>
</protein>